<evidence type="ECO:0000313" key="1">
    <source>
        <dbReference type="EMBL" id="CAH3017268.1"/>
    </source>
</evidence>
<dbReference type="Proteomes" id="UP001159427">
    <property type="component" value="Unassembled WGS sequence"/>
</dbReference>
<keyword evidence="2" id="KW-1185">Reference proteome</keyword>
<name>A0ABN8LQC5_9CNID</name>
<comment type="caution">
    <text evidence="1">The sequence shown here is derived from an EMBL/GenBank/DDBJ whole genome shotgun (WGS) entry which is preliminary data.</text>
</comment>
<accession>A0ABN8LQC5</accession>
<evidence type="ECO:0000313" key="2">
    <source>
        <dbReference type="Proteomes" id="UP001159427"/>
    </source>
</evidence>
<protein>
    <submittedName>
        <fullName evidence="1">Uncharacterized protein</fullName>
    </submittedName>
</protein>
<reference evidence="1 2" key="1">
    <citation type="submission" date="2022-05" db="EMBL/GenBank/DDBJ databases">
        <authorList>
            <consortium name="Genoscope - CEA"/>
            <person name="William W."/>
        </authorList>
    </citation>
    <scope>NUCLEOTIDE SEQUENCE [LARGE SCALE GENOMIC DNA]</scope>
</reference>
<sequence length="51" mass="5972">MLLEASSCDGDKEFLLFLLITCKERENHIRMTVTLNKFLTRMIVKRSLSLL</sequence>
<dbReference type="EMBL" id="CALNXI010000059">
    <property type="protein sequence ID" value="CAH3017268.1"/>
    <property type="molecule type" value="Genomic_DNA"/>
</dbReference>
<proteinExistence type="predicted"/>
<gene>
    <name evidence="1" type="ORF">PEVE_00036689</name>
</gene>
<organism evidence="1 2">
    <name type="scientific">Porites evermanni</name>
    <dbReference type="NCBI Taxonomy" id="104178"/>
    <lineage>
        <taxon>Eukaryota</taxon>
        <taxon>Metazoa</taxon>
        <taxon>Cnidaria</taxon>
        <taxon>Anthozoa</taxon>
        <taxon>Hexacorallia</taxon>
        <taxon>Scleractinia</taxon>
        <taxon>Fungiina</taxon>
        <taxon>Poritidae</taxon>
        <taxon>Porites</taxon>
    </lineage>
</organism>